<keyword evidence="2" id="KW-1185">Reference proteome</keyword>
<reference evidence="1 2" key="1">
    <citation type="journal article" date="2012" name="Stand. Genomic Sci.">
        <title>Complete genome sequencing and analysis of Saprospira grandis str. Lewin, a predatory marine bacterium.</title>
        <authorList>
            <person name="Saw J.H."/>
            <person name="Yuryev A."/>
            <person name="Kanbe M."/>
            <person name="Hou S."/>
            <person name="Young A.G."/>
            <person name="Aizawa S."/>
            <person name="Alam M."/>
        </authorList>
    </citation>
    <scope>NUCLEOTIDE SEQUENCE [LARGE SCALE GENOMIC DNA]</scope>
    <source>
        <strain evidence="1 2">Lewin</strain>
    </source>
</reference>
<dbReference type="HOGENOM" id="CLU_147413_0_0_10"/>
<dbReference type="AlphaFoldDB" id="H6L5W6"/>
<gene>
    <name evidence="1" type="ordered locus">SGRA_3810</name>
</gene>
<proteinExistence type="predicted"/>
<protein>
    <submittedName>
        <fullName evidence="1">Uncharacterized protein</fullName>
    </submittedName>
</protein>
<dbReference type="RefSeq" id="WP_015694111.1">
    <property type="nucleotide sequence ID" value="NC_016940.1"/>
</dbReference>
<evidence type="ECO:0000313" key="2">
    <source>
        <dbReference type="Proteomes" id="UP000007519"/>
    </source>
</evidence>
<dbReference type="Proteomes" id="UP000007519">
    <property type="component" value="Chromosome"/>
</dbReference>
<name>H6L5W6_SAPGL</name>
<sequence length="159" mass="18999">MYKYDVFKEVLGSVKRLSITDYKILSEEELAPILSQLLDIFTPLKEYEFPLWENVVKGDYFGIRDADSWMWMTDFPTEEPCILIFEYRDDKRGIEFQRMEDLVNVLGESFNFVFYITSRKIDYILTQNDHDHLIAAGRAKPWLIDYLEQPRRATDDFVE</sequence>
<organism evidence="1 2">
    <name type="scientific">Saprospira grandis (strain Lewin)</name>
    <dbReference type="NCBI Taxonomy" id="984262"/>
    <lineage>
        <taxon>Bacteria</taxon>
        <taxon>Pseudomonadati</taxon>
        <taxon>Bacteroidota</taxon>
        <taxon>Saprospiria</taxon>
        <taxon>Saprospirales</taxon>
        <taxon>Saprospiraceae</taxon>
        <taxon>Saprospira</taxon>
    </lineage>
</organism>
<dbReference type="EMBL" id="CP002831">
    <property type="protein sequence ID" value="AFC26526.1"/>
    <property type="molecule type" value="Genomic_DNA"/>
</dbReference>
<evidence type="ECO:0000313" key="1">
    <source>
        <dbReference type="EMBL" id="AFC26526.1"/>
    </source>
</evidence>
<dbReference type="eggNOG" id="ENOG5032XHW">
    <property type="taxonomic scope" value="Bacteria"/>
</dbReference>
<dbReference type="KEGG" id="sgn:SGRA_3810"/>
<accession>H6L5W6</accession>
<dbReference type="OrthoDB" id="2678776at2"/>